<proteinExistence type="predicted"/>
<dbReference type="Pfam" id="PF01494">
    <property type="entry name" value="FAD_binding_3"/>
    <property type="match status" value="1"/>
</dbReference>
<dbReference type="InterPro" id="IPR036188">
    <property type="entry name" value="FAD/NAD-bd_sf"/>
</dbReference>
<name>A0A1G8M567_9MICC</name>
<dbReference type="Proteomes" id="UP000199258">
    <property type="component" value="Unassembled WGS sequence"/>
</dbReference>
<gene>
    <name evidence="2" type="ORF">SAMN04488693_11639</name>
</gene>
<dbReference type="RefSeq" id="WP_245702884.1">
    <property type="nucleotide sequence ID" value="NZ_FNDT01000016.1"/>
</dbReference>
<dbReference type="Gene3D" id="3.50.50.60">
    <property type="entry name" value="FAD/NAD(P)-binding domain"/>
    <property type="match status" value="1"/>
</dbReference>
<protein>
    <submittedName>
        <fullName evidence="2">FAD binding domain-containing protein</fullName>
    </submittedName>
</protein>
<feature type="domain" description="FAD-binding" evidence="1">
    <location>
        <begin position="22"/>
        <end position="147"/>
    </location>
</feature>
<evidence type="ECO:0000313" key="3">
    <source>
        <dbReference type="Proteomes" id="UP000199258"/>
    </source>
</evidence>
<dbReference type="STRING" id="335973.SAMN04488693_11639"/>
<keyword evidence="3" id="KW-1185">Reference proteome</keyword>
<dbReference type="InterPro" id="IPR002938">
    <property type="entry name" value="FAD-bd"/>
</dbReference>
<organism evidence="2 3">
    <name type="scientific">Arthrobacter subterraneus</name>
    <dbReference type="NCBI Taxonomy" id="335973"/>
    <lineage>
        <taxon>Bacteria</taxon>
        <taxon>Bacillati</taxon>
        <taxon>Actinomycetota</taxon>
        <taxon>Actinomycetes</taxon>
        <taxon>Micrococcales</taxon>
        <taxon>Micrococcaceae</taxon>
        <taxon>Arthrobacter</taxon>
    </lineage>
</organism>
<dbReference type="SUPFAM" id="SSF51905">
    <property type="entry name" value="FAD/NAD(P)-binding domain"/>
    <property type="match status" value="1"/>
</dbReference>
<sequence>MMPEPATRAAADSFMPATAEITTTVVIGSGLSGLAVASELSRRGVQSIVVESVECLNSGPNRTIMTDSVSLSERTELLRLLRCYASSHSLDIRQETVAEGLCMVGYSQVLPAPVLGAKKWAVQTRNGVLLADHVVLTKYPQNQLRRFVQSLGLALGSDIKAALRAIGLYLIGVGDVLTPTTREIVRQAKLISDSIVTQGARAAQAIQPVKGSVLAAGVSGSAQHRSAITA</sequence>
<reference evidence="2 3" key="1">
    <citation type="submission" date="2016-10" db="EMBL/GenBank/DDBJ databases">
        <authorList>
            <person name="de Groot N.N."/>
        </authorList>
    </citation>
    <scope>NUCLEOTIDE SEQUENCE [LARGE SCALE GENOMIC DNA]</scope>
    <source>
        <strain evidence="2 3">NP_1H</strain>
    </source>
</reference>
<dbReference type="AlphaFoldDB" id="A0A1G8M567"/>
<dbReference type="GO" id="GO:0071949">
    <property type="term" value="F:FAD binding"/>
    <property type="evidence" value="ECO:0007669"/>
    <property type="project" value="InterPro"/>
</dbReference>
<accession>A0A1G8M567</accession>
<evidence type="ECO:0000313" key="2">
    <source>
        <dbReference type="EMBL" id="SDI63003.1"/>
    </source>
</evidence>
<evidence type="ECO:0000259" key="1">
    <source>
        <dbReference type="Pfam" id="PF01494"/>
    </source>
</evidence>
<dbReference type="EMBL" id="FNDT01000016">
    <property type="protein sequence ID" value="SDI63003.1"/>
    <property type="molecule type" value="Genomic_DNA"/>
</dbReference>